<sequence>MNFPIHLVLDEIDWDPRRALPVAQGLGIRTYTLRMINQRRYPDVPEEEHRWLESLRKGGVCRFDVISPGINKGLFDEKDIGRVINEAFPKCLAAARRIGAKDISLFSWAKALGALPPSTAGGLSPSAPVKAICAALRQMADMAARAGLTISVEVGYQCWGDTGLATAQLIEAADHPALHMLWDPCNSLCGRALWLGNATANRAFTDPVSVLTAELEQVAGLINGVHVRDLVLCPPKWEYVLAGRGQVDWTVLTQALWSYGYRGPLMIEHHIPAPDKEAATRHTARYLEQIIHTKNHG</sequence>
<dbReference type="AlphaFoldDB" id="A0A842HA84"/>
<dbReference type="PANTHER" id="PTHR12110">
    <property type="entry name" value="HYDROXYPYRUVATE ISOMERASE"/>
    <property type="match status" value="1"/>
</dbReference>
<dbReference type="EMBL" id="JACHVB010000012">
    <property type="protein sequence ID" value="MBC2593210.1"/>
    <property type="molecule type" value="Genomic_DNA"/>
</dbReference>
<evidence type="ECO:0000313" key="2">
    <source>
        <dbReference type="EMBL" id="MBC2593210.1"/>
    </source>
</evidence>
<dbReference type="InterPro" id="IPR013022">
    <property type="entry name" value="Xyl_isomerase-like_TIM-brl"/>
</dbReference>
<name>A0A842HA84_9BACT</name>
<keyword evidence="2" id="KW-0413">Isomerase</keyword>
<reference evidence="2 3" key="1">
    <citation type="submission" date="2020-07" db="EMBL/GenBank/DDBJ databases">
        <authorList>
            <person name="Feng X."/>
        </authorList>
    </citation>
    <scope>NUCLEOTIDE SEQUENCE [LARGE SCALE GENOMIC DNA]</scope>
    <source>
        <strain evidence="2 3">JCM31066</strain>
    </source>
</reference>
<accession>A0A842HA84</accession>
<protein>
    <submittedName>
        <fullName evidence="2">Sugar phosphate isomerase/epimerase</fullName>
    </submittedName>
</protein>
<evidence type="ECO:0000259" key="1">
    <source>
        <dbReference type="Pfam" id="PF01261"/>
    </source>
</evidence>
<keyword evidence="3" id="KW-1185">Reference proteome</keyword>
<dbReference type="Gene3D" id="3.20.20.150">
    <property type="entry name" value="Divalent-metal-dependent TIM barrel enzymes"/>
    <property type="match status" value="1"/>
</dbReference>
<comment type="caution">
    <text evidence="2">The sequence shown here is derived from an EMBL/GenBank/DDBJ whole genome shotgun (WGS) entry which is preliminary data.</text>
</comment>
<feature type="domain" description="Xylose isomerase-like TIM barrel" evidence="1">
    <location>
        <begin position="26"/>
        <end position="289"/>
    </location>
</feature>
<dbReference type="Pfam" id="PF01261">
    <property type="entry name" value="AP_endonuc_2"/>
    <property type="match status" value="1"/>
</dbReference>
<proteinExistence type="predicted"/>
<dbReference type="PANTHER" id="PTHR12110:SF41">
    <property type="entry name" value="INOSOSE DEHYDRATASE"/>
    <property type="match status" value="1"/>
</dbReference>
<dbReference type="Proteomes" id="UP000546464">
    <property type="component" value="Unassembled WGS sequence"/>
</dbReference>
<evidence type="ECO:0000313" key="3">
    <source>
        <dbReference type="Proteomes" id="UP000546464"/>
    </source>
</evidence>
<dbReference type="SUPFAM" id="SSF51658">
    <property type="entry name" value="Xylose isomerase-like"/>
    <property type="match status" value="1"/>
</dbReference>
<dbReference type="InterPro" id="IPR050312">
    <property type="entry name" value="IolE/XylAMocC-like"/>
</dbReference>
<gene>
    <name evidence="2" type="ORF">H5P28_02950</name>
</gene>
<organism evidence="2 3">
    <name type="scientific">Ruficoccus amylovorans</name>
    <dbReference type="NCBI Taxonomy" id="1804625"/>
    <lineage>
        <taxon>Bacteria</taxon>
        <taxon>Pseudomonadati</taxon>
        <taxon>Verrucomicrobiota</taxon>
        <taxon>Opitutia</taxon>
        <taxon>Puniceicoccales</taxon>
        <taxon>Cerasicoccaceae</taxon>
        <taxon>Ruficoccus</taxon>
    </lineage>
</organism>
<dbReference type="InterPro" id="IPR036237">
    <property type="entry name" value="Xyl_isomerase-like_sf"/>
</dbReference>
<dbReference type="RefSeq" id="WP_185674201.1">
    <property type="nucleotide sequence ID" value="NZ_JACHVB010000012.1"/>
</dbReference>
<dbReference type="GO" id="GO:0016853">
    <property type="term" value="F:isomerase activity"/>
    <property type="evidence" value="ECO:0007669"/>
    <property type="project" value="UniProtKB-KW"/>
</dbReference>